<dbReference type="EMBL" id="LT552064">
    <property type="protein sequence ID" value="SAL98364.1"/>
    <property type="molecule type" value="Genomic_DNA"/>
</dbReference>
<dbReference type="OrthoDB" id="5920460at2759"/>
<evidence type="ECO:0000256" key="1">
    <source>
        <dbReference type="SAM" id="MobiDB-lite"/>
    </source>
</evidence>
<protein>
    <recommendedName>
        <fullName evidence="6">Reverse transcriptase domain-containing protein</fullName>
    </recommendedName>
</protein>
<dbReference type="InterPro" id="IPR043128">
    <property type="entry name" value="Rev_trsase/Diguanyl_cyclase"/>
</dbReference>
<feature type="region of interest" description="Disordered" evidence="1">
    <location>
        <begin position="175"/>
        <end position="194"/>
    </location>
</feature>
<dbReference type="SUPFAM" id="SSF56672">
    <property type="entry name" value="DNA/RNA polymerases"/>
    <property type="match status" value="1"/>
</dbReference>
<name>A0A163JC45_ABSGL</name>
<reference evidence="4" key="1">
    <citation type="submission" date="2016-04" db="EMBL/GenBank/DDBJ databases">
        <authorList>
            <person name="Evans L.H."/>
            <person name="Alamgir A."/>
            <person name="Owens N."/>
            <person name="Weber N.D."/>
            <person name="Virtaneva K."/>
            <person name="Barbian K."/>
            <person name="Babar A."/>
            <person name="Rosenke K."/>
        </authorList>
    </citation>
    <scope>NUCLEOTIDE SEQUENCE [LARGE SCALE GENOMIC DNA]</scope>
    <source>
        <strain evidence="4">CBS 101.48</strain>
    </source>
</reference>
<dbReference type="Pfam" id="PF03732">
    <property type="entry name" value="Retrotrans_gag"/>
    <property type="match status" value="1"/>
</dbReference>
<evidence type="ECO:0000259" key="3">
    <source>
        <dbReference type="Pfam" id="PF03732"/>
    </source>
</evidence>
<dbReference type="InterPro" id="IPR043502">
    <property type="entry name" value="DNA/RNA_pol_sf"/>
</dbReference>
<feature type="domain" description="Retrotransposon gag" evidence="3">
    <location>
        <begin position="52"/>
        <end position="128"/>
    </location>
</feature>
<feature type="domain" description="Reverse transcriptase" evidence="2">
    <location>
        <begin position="299"/>
        <end position="404"/>
    </location>
</feature>
<dbReference type="Gene3D" id="3.30.70.270">
    <property type="match status" value="2"/>
</dbReference>
<proteinExistence type="predicted"/>
<dbReference type="InterPro" id="IPR051320">
    <property type="entry name" value="Viral_Replic_Matur_Polypro"/>
</dbReference>
<dbReference type="CDD" id="cd01647">
    <property type="entry name" value="RT_LTR"/>
    <property type="match status" value="1"/>
</dbReference>
<sequence length="547" mass="61885">MDQKTSRPRISSYLEKPDRFYGTQMENPISWLRQMDLFYLGLGKNDEETLLVAAMLLRGTAASWWHTATNNITNWASFKVEFEEFFVSEGVKDNWRYDLDNLKQGDMTVNELQIQLEELFTCLKITDDATKKKHLFSALDPVMAYEVGKLRPISFAVAIQDARQMEVLKNRLHNSHGLAQPKQNDNMAPPSQRSVPYEASAIQSAEDSLEMMNRNFKSLKIHLAQHPQQVDPRISSSGLGLVEGASHSIPLVTDKPIHSKPYRLTWQEDLHMQKELSTMLDLGFIRTSSGQWTSPVFFVKKRSGDLRMVIDYRKLNSITVKDTYPLPLIDELLDSLGGAKIFSTLDAASDFWQIPMDEASIYKTGFVTKHGTFEFLTMPFGPTSAPSTFQRTMAHLLRDYIGKFNTPLISLWSSRFANKPTYASNGPSAILAVNLWNTLVILCMEMVFLPAPRNVNKLLDMSPPRSIDEIRSFLGTAGYYRRFIPQFASLALPLTNLLKKNNSFTWTDACTNAVTKLKEALTSPPLLSYPDPEQVQQVLTTDASGRG</sequence>
<evidence type="ECO:0000313" key="4">
    <source>
        <dbReference type="EMBL" id="SAL98364.1"/>
    </source>
</evidence>
<dbReference type="FunFam" id="3.30.70.270:FF:000020">
    <property type="entry name" value="Transposon Tf2-6 polyprotein-like Protein"/>
    <property type="match status" value="1"/>
</dbReference>
<dbReference type="Pfam" id="PF00078">
    <property type="entry name" value="RVT_1"/>
    <property type="match status" value="1"/>
</dbReference>
<feature type="compositionally biased region" description="Polar residues" evidence="1">
    <location>
        <begin position="181"/>
        <end position="194"/>
    </location>
</feature>
<dbReference type="PANTHER" id="PTHR33064:SF37">
    <property type="entry name" value="RIBONUCLEASE H"/>
    <property type="match status" value="1"/>
</dbReference>
<evidence type="ECO:0008006" key="6">
    <source>
        <dbReference type="Google" id="ProtNLM"/>
    </source>
</evidence>
<dbReference type="InterPro" id="IPR005162">
    <property type="entry name" value="Retrotrans_gag_dom"/>
</dbReference>
<organism evidence="4">
    <name type="scientific">Absidia glauca</name>
    <name type="common">Pin mould</name>
    <dbReference type="NCBI Taxonomy" id="4829"/>
    <lineage>
        <taxon>Eukaryota</taxon>
        <taxon>Fungi</taxon>
        <taxon>Fungi incertae sedis</taxon>
        <taxon>Mucoromycota</taxon>
        <taxon>Mucoromycotina</taxon>
        <taxon>Mucoromycetes</taxon>
        <taxon>Mucorales</taxon>
        <taxon>Cunninghamellaceae</taxon>
        <taxon>Absidia</taxon>
    </lineage>
</organism>
<accession>A0A163JC45</accession>
<dbReference type="InterPro" id="IPR000477">
    <property type="entry name" value="RT_dom"/>
</dbReference>
<evidence type="ECO:0000313" key="5">
    <source>
        <dbReference type="Proteomes" id="UP000078561"/>
    </source>
</evidence>
<dbReference type="InParanoid" id="A0A163JC45"/>
<dbReference type="AlphaFoldDB" id="A0A163JC45"/>
<evidence type="ECO:0000259" key="2">
    <source>
        <dbReference type="Pfam" id="PF00078"/>
    </source>
</evidence>
<dbReference type="Proteomes" id="UP000078561">
    <property type="component" value="Unassembled WGS sequence"/>
</dbReference>
<dbReference type="STRING" id="4829.A0A163JC45"/>
<dbReference type="Gene3D" id="3.10.10.10">
    <property type="entry name" value="HIV Type 1 Reverse Transcriptase, subunit A, domain 1"/>
    <property type="match status" value="1"/>
</dbReference>
<keyword evidence="5" id="KW-1185">Reference proteome</keyword>
<dbReference type="PANTHER" id="PTHR33064">
    <property type="entry name" value="POL PROTEIN"/>
    <property type="match status" value="1"/>
</dbReference>
<gene>
    <name evidence="4" type="primary">ABSGL_03893.1 scaffold 4679</name>
</gene>